<feature type="region of interest" description="Disordered" evidence="9">
    <location>
        <begin position="84"/>
        <end position="160"/>
    </location>
</feature>
<comment type="function">
    <text evidence="1">Cilium-specific protein required for cilia structures.</text>
</comment>
<organism evidence="10 11">
    <name type="scientific">Orchesella cincta</name>
    <name type="common">Springtail</name>
    <name type="synonym">Podura cincta</name>
    <dbReference type="NCBI Taxonomy" id="48709"/>
    <lineage>
        <taxon>Eukaryota</taxon>
        <taxon>Metazoa</taxon>
        <taxon>Ecdysozoa</taxon>
        <taxon>Arthropoda</taxon>
        <taxon>Hexapoda</taxon>
        <taxon>Collembola</taxon>
        <taxon>Entomobryomorpha</taxon>
        <taxon>Entomobryoidea</taxon>
        <taxon>Orchesellidae</taxon>
        <taxon>Orchesellinae</taxon>
        <taxon>Orchesella</taxon>
    </lineage>
</organism>
<evidence type="ECO:0000256" key="6">
    <source>
        <dbReference type="ARBA" id="ARBA00023069"/>
    </source>
</evidence>
<dbReference type="STRING" id="48709.A0A1D2MEH7"/>
<keyword evidence="4" id="KW-0433">Leucine-rich repeat</keyword>
<feature type="region of interest" description="Disordered" evidence="9">
    <location>
        <begin position="1162"/>
        <end position="1198"/>
    </location>
</feature>
<dbReference type="SMART" id="SM00369">
    <property type="entry name" value="LRR_TYP"/>
    <property type="match status" value="5"/>
</dbReference>
<dbReference type="PROSITE" id="PS51450">
    <property type="entry name" value="LRR"/>
    <property type="match status" value="5"/>
</dbReference>
<feature type="compositionally biased region" description="Low complexity" evidence="9">
    <location>
        <begin position="1051"/>
        <end position="1063"/>
    </location>
</feature>
<feature type="region of interest" description="Disordered" evidence="9">
    <location>
        <begin position="175"/>
        <end position="199"/>
    </location>
</feature>
<feature type="compositionally biased region" description="Low complexity" evidence="9">
    <location>
        <begin position="687"/>
        <end position="707"/>
    </location>
</feature>
<dbReference type="SMART" id="SM00365">
    <property type="entry name" value="LRR_SD22"/>
    <property type="match status" value="5"/>
</dbReference>
<dbReference type="Pfam" id="PF13855">
    <property type="entry name" value="LRR_8"/>
    <property type="match status" value="1"/>
</dbReference>
<evidence type="ECO:0000256" key="1">
    <source>
        <dbReference type="ARBA" id="ARBA00003843"/>
    </source>
</evidence>
<evidence type="ECO:0000256" key="5">
    <source>
        <dbReference type="ARBA" id="ARBA00022737"/>
    </source>
</evidence>
<dbReference type="OMA" id="IYQARRR"/>
<feature type="region of interest" description="Disordered" evidence="9">
    <location>
        <begin position="951"/>
        <end position="1097"/>
    </location>
</feature>
<keyword evidence="11" id="KW-1185">Reference proteome</keyword>
<feature type="compositionally biased region" description="Low complexity" evidence="9">
    <location>
        <begin position="230"/>
        <end position="256"/>
    </location>
</feature>
<evidence type="ECO:0000256" key="8">
    <source>
        <dbReference type="ARBA" id="ARBA00024433"/>
    </source>
</evidence>
<feature type="region of interest" description="Disordered" evidence="9">
    <location>
        <begin position="685"/>
        <end position="707"/>
    </location>
</feature>
<proteinExistence type="inferred from homology"/>
<protein>
    <recommendedName>
        <fullName evidence="8">Dynein axonemal assembly factor 1 homolog</fullName>
    </recommendedName>
</protein>
<comment type="subcellular location">
    <subcellularLocation>
        <location evidence="2">Cell projection</location>
        <location evidence="2">Cilium</location>
    </subcellularLocation>
</comment>
<dbReference type="PANTHER" id="PTHR45973">
    <property type="entry name" value="PROTEIN PHOSPHATASE 1 REGULATORY SUBUNIT SDS22-RELATED"/>
    <property type="match status" value="1"/>
</dbReference>
<evidence type="ECO:0000256" key="9">
    <source>
        <dbReference type="SAM" id="MobiDB-lite"/>
    </source>
</evidence>
<dbReference type="InterPro" id="IPR050576">
    <property type="entry name" value="Cilia_flagella_integrity"/>
</dbReference>
<keyword evidence="6" id="KW-0969">Cilium</keyword>
<keyword evidence="5" id="KW-0677">Repeat</keyword>
<feature type="compositionally biased region" description="Basic and acidic residues" evidence="9">
    <location>
        <begin position="190"/>
        <end position="199"/>
    </location>
</feature>
<comment type="caution">
    <text evidence="10">The sequence shown here is derived from an EMBL/GenBank/DDBJ whole genome shotgun (WGS) entry which is preliminary data.</text>
</comment>
<feature type="compositionally biased region" description="Polar residues" evidence="9">
    <location>
        <begin position="1075"/>
        <end position="1087"/>
    </location>
</feature>
<dbReference type="Gene3D" id="3.80.10.10">
    <property type="entry name" value="Ribonuclease Inhibitor"/>
    <property type="match status" value="2"/>
</dbReference>
<comment type="similarity">
    <text evidence="3">Belongs to the DNAAF1 family.</text>
</comment>
<dbReference type="Proteomes" id="UP000094527">
    <property type="component" value="Unassembled WGS sequence"/>
</dbReference>
<sequence length="1896" mass="210328">MLPKREPELLEEQRKFRLTSCETVNSKLRALSFGRGKRAISSKSAHVTTIPLAASFASCSGEGSAECHQSIPYLPYSASSKHSRVHQISSTLRHHHHHQQQQKQQQTSLWKWKRGQSGYKSDSISCRAHSRKRSKSSSASILNRNASSSGATLSRNGESDSMPYLLPSAINSSFPATKNSSTFTSPGGKSEGKSELVTPEHRNVNPIKSQTQPSCHSASVVRCVCRATRSGTGSPEMSSSSNNGKSIKSTSSPSPSGFQLDLKSKSGTGAMVLKGERVQVTRTKEEQEKSPDSIRLDKIGLRIFPEIGGGETLSLKLLSLQHNLINRLENVPLLTQLVVLDLYDNRVERISGLQGLPSLRVLLLGKNRIINVSVSPSSPEMNRNAENLSLSSSVKYKCVQTQVIPDRSFFSHLHFSFAQEKNEMSFEHQKTAVYYVFAAVSRKLRKLNSYKAVVCKGEPQPYIFPIRIRRIEGLDGLKRLEILDLHGNQLRYVDNLGSLVALRVLNLAGNLLRNIRNLGPYGLPALTELNLKRNRIKNLEGLQKAPHLKKLLIANNDLQRAKNLYFTRVNVYGFATLAPLRKLCFLHELVVDPNPLCSASGAEYRCQALTLFPHLHTLDRCSLTDEMRSEAKLWHKRKLAEDEARKQEEARLREEMNLTVGPPGSREQIIYQARRRWESLRNYVKRSNNNNGSADDNNHNNPNASGSQALRTTLKAVVLDARSHHGKTGTSPFDQLYPPATLDLESFPNGYDQLDQMDSLLSITANNTNNNDIRKHPNNNNSIIDGMSTQADMINGSHHQPNNESTPCLQIAAQPVEAECLFDFAKSHSAPVPSSNQQTKAVPIKICKDDQEIELLTVSSNETPPELVLNGKGHTMNQGNSTTERELAVMGDMMGDKNEDRNDGMPLPCSSSFTIAQELKMIMKEKAMCPSGSSSSDAVTPSGIDVKGEMLAKQNTSSNKKKGIRGASNSAKNGSSILDALSSPKDDDEKGVEEEQATPKDAHAEDEENGKRGLEIQPSTDKSTRIAVVRPLIRVPNFDEPISHQPPNTNSSLSSPEMSSPLPQHCSSREESRSRANTNISSPQNPTLEDKKKLESGGKRIAAETSTSYFSTGDLGDVDDGESGFISNPIPITNSESIFTTDHQHHHHQSEHHQITMNGDTQMSRITNDDDDDVVDVKRNSCDQCDPNDNQEQKRSLTPVKISNSSTCANDILLTTNQSGGKIVVVNYNEFQASRLCGEGGKIIMASKFSSSQNNYQQHDHGSSSILQSDHEFSSSLSSATDQVRETKENEGKITRISSTYPPQIEEDIAFDSQDSSTKKLEKPAVKVSEYNRNENDEDVDNSFIGDTAKNGESTKENTEKVGESKFTLKQDPPIQHQQGQRVGSGNKMSKSKLLQTMRSVSFDSASNSSSSYIAGFQVGDNYDGYEEDEDQDCDEEMKLDQLTIPVSRRNSSVAATTQRLVEGEPFRRPTFPRTRSQRMKVRDRASKLQQMANTNSSMLSPRLINSSRAGGKSQISGFHPNDIPKPSSFCGKVLRRCDSATSFTTSSGGDACGSEKENKVVIPLRKQGVDFLVEVDGKCLNIFGQGAIRHSLTAFSSNSTCQVSTVKFQYVSFDSIIPYFGKLRQLYPSLEYFHFRANNLCTLAQLDALSDLQGMSALFVEEDGNPITEQDSWIHYASYRLSHWGLQIINGNESALAPLAKRLHTFHCFCCCSPSTSSDECNKPMRLDRKVRPSSPSSQQHGSFGNFCTSWDDDPILLDVIGKEALVYCPPLVHHENGEENTSINEWNTKNDKTGNGTICECDPVTGVTTSNSLFERRRLQTLGHLVNSGMEILEKVDRLENEWPSLIQEFIQKVLMDYRFVDTYMKKEYKKVQDFNLITHNVKKHSHSKQHLGP</sequence>
<evidence type="ECO:0000256" key="3">
    <source>
        <dbReference type="ARBA" id="ARBA00006453"/>
    </source>
</evidence>
<dbReference type="EMBL" id="LJIJ01001552">
    <property type="protein sequence ID" value="ODM91418.1"/>
    <property type="molecule type" value="Genomic_DNA"/>
</dbReference>
<accession>A0A1D2MEH7</accession>
<dbReference type="OrthoDB" id="1939344at2759"/>
<feature type="region of interest" description="Disordered" evidence="9">
    <location>
        <begin position="229"/>
        <end position="260"/>
    </location>
</feature>
<dbReference type="PANTHER" id="PTHR45973:SF9">
    <property type="entry name" value="LEUCINE-RICH REPEAT-CONTAINING PROTEIN 46"/>
    <property type="match status" value="1"/>
</dbReference>
<gene>
    <name evidence="10" type="ORF">Ocin01_15263</name>
</gene>
<feature type="compositionally biased region" description="Basic and acidic residues" evidence="9">
    <location>
        <begin position="997"/>
        <end position="1014"/>
    </location>
</feature>
<keyword evidence="7" id="KW-0966">Cell projection</keyword>
<dbReference type="InterPro" id="IPR032675">
    <property type="entry name" value="LRR_dom_sf"/>
</dbReference>
<reference evidence="10 11" key="1">
    <citation type="journal article" date="2016" name="Genome Biol. Evol.">
        <title>Gene Family Evolution Reflects Adaptation to Soil Environmental Stressors in the Genome of the Collembolan Orchesella cincta.</title>
        <authorList>
            <person name="Faddeeva-Vakhrusheva A."/>
            <person name="Derks M.F."/>
            <person name="Anvar S.Y."/>
            <person name="Agamennone V."/>
            <person name="Suring W."/>
            <person name="Smit S."/>
            <person name="van Straalen N.M."/>
            <person name="Roelofs D."/>
        </authorList>
    </citation>
    <scope>NUCLEOTIDE SEQUENCE [LARGE SCALE GENOMIC DNA]</scope>
    <source>
        <tissue evidence="10">Mixed pool</tissue>
    </source>
</reference>
<dbReference type="InterPro" id="IPR001611">
    <property type="entry name" value="Leu-rich_rpt"/>
</dbReference>
<evidence type="ECO:0000256" key="4">
    <source>
        <dbReference type="ARBA" id="ARBA00022614"/>
    </source>
</evidence>
<name>A0A1D2MEH7_ORCCI</name>
<evidence type="ECO:0000313" key="11">
    <source>
        <dbReference type="Proteomes" id="UP000094527"/>
    </source>
</evidence>
<evidence type="ECO:0000256" key="7">
    <source>
        <dbReference type="ARBA" id="ARBA00023273"/>
    </source>
</evidence>
<feature type="compositionally biased region" description="Basic and acidic residues" evidence="9">
    <location>
        <begin position="1088"/>
        <end position="1097"/>
    </location>
</feature>
<feature type="region of interest" description="Disordered" evidence="9">
    <location>
        <begin position="1724"/>
        <end position="1743"/>
    </location>
</feature>
<dbReference type="SUPFAM" id="SSF52058">
    <property type="entry name" value="L domain-like"/>
    <property type="match status" value="1"/>
</dbReference>
<dbReference type="InterPro" id="IPR003591">
    <property type="entry name" value="Leu-rich_rpt_typical-subtyp"/>
</dbReference>
<feature type="compositionally biased region" description="Polar residues" evidence="9">
    <location>
        <begin position="967"/>
        <end position="976"/>
    </location>
</feature>
<evidence type="ECO:0000313" key="10">
    <source>
        <dbReference type="EMBL" id="ODM91418.1"/>
    </source>
</evidence>
<dbReference type="GO" id="GO:0005929">
    <property type="term" value="C:cilium"/>
    <property type="evidence" value="ECO:0007669"/>
    <property type="project" value="UniProtKB-SubCell"/>
</dbReference>
<feature type="compositionally biased region" description="Polar residues" evidence="9">
    <location>
        <begin position="175"/>
        <end position="187"/>
    </location>
</feature>
<feature type="compositionally biased region" description="Polar residues" evidence="9">
    <location>
        <begin position="141"/>
        <end position="156"/>
    </location>
</feature>
<evidence type="ECO:0000256" key="2">
    <source>
        <dbReference type="ARBA" id="ARBA00004138"/>
    </source>
</evidence>
<feature type="region of interest" description="Disordered" evidence="9">
    <location>
        <begin position="1337"/>
        <end position="1361"/>
    </location>
</feature>